<dbReference type="SFLD" id="SFLDS00003">
    <property type="entry name" value="Haloacid_Dehalogenase"/>
    <property type="match status" value="1"/>
</dbReference>
<dbReference type="RefSeq" id="WP_081192506.1">
    <property type="nucleotide sequence ID" value="NZ_MWIH01000006.1"/>
</dbReference>
<dbReference type="NCBIfam" id="TIGR01509">
    <property type="entry name" value="HAD-SF-IA-v3"/>
    <property type="match status" value="1"/>
</dbReference>
<dbReference type="EMBL" id="MWIH01000006">
    <property type="protein sequence ID" value="OQO90550.1"/>
    <property type="molecule type" value="Genomic_DNA"/>
</dbReference>
<gene>
    <name evidence="1" type="ORF">B1813_13395</name>
</gene>
<proteinExistence type="predicted"/>
<dbReference type="InterPro" id="IPR023214">
    <property type="entry name" value="HAD_sf"/>
</dbReference>
<sequence length="197" mass="21335">MTWIVFDYGEVLCARTEALPRLATRLGVPLADFEPAYWGNRDVYDRGAADETYWKAVAAGAGADLDTVDLGAVEDLTRLDIEGWSRLDPASTALLDDLARDGASLALLSNAPASFARFAERQPWARHFHTRVFSADVGCAKPDPDIFALLTDRLGAAPSDCVFFDDRRSNVVGARAAGLRAHLWQGAQAARQRLAGG</sequence>
<dbReference type="PANTHER" id="PTHR43611">
    <property type="entry name" value="ALPHA-D-GLUCOSE 1-PHOSPHATE PHOSPHATASE"/>
    <property type="match status" value="1"/>
</dbReference>
<dbReference type="PRINTS" id="PR00413">
    <property type="entry name" value="HADHALOGNASE"/>
</dbReference>
<name>A0A1V9A0G1_SACPI</name>
<dbReference type="CDD" id="cd02603">
    <property type="entry name" value="HAD_sEH-N_like"/>
    <property type="match status" value="1"/>
</dbReference>
<dbReference type="Pfam" id="PF00702">
    <property type="entry name" value="Hydrolase"/>
    <property type="match status" value="1"/>
</dbReference>
<keyword evidence="2" id="KW-1185">Reference proteome</keyword>
<evidence type="ECO:0000313" key="2">
    <source>
        <dbReference type="Proteomes" id="UP000192591"/>
    </source>
</evidence>
<organism evidence="1 2">
    <name type="scientific">Saccharomonospora piscinae</name>
    <dbReference type="NCBI Taxonomy" id="687388"/>
    <lineage>
        <taxon>Bacteria</taxon>
        <taxon>Bacillati</taxon>
        <taxon>Actinomycetota</taxon>
        <taxon>Actinomycetes</taxon>
        <taxon>Pseudonocardiales</taxon>
        <taxon>Pseudonocardiaceae</taxon>
        <taxon>Saccharomonospora</taxon>
    </lineage>
</organism>
<dbReference type="STRING" id="1962155.B1813_13395"/>
<keyword evidence="1" id="KW-0378">Hydrolase</keyword>
<reference evidence="1 2" key="1">
    <citation type="submission" date="2017-02" db="EMBL/GenBank/DDBJ databases">
        <title>Draft genome of Saccharomonospora sp. 154.</title>
        <authorList>
            <person name="Alonso-Carmona G.S."/>
            <person name="De La Haba R."/>
            <person name="Vera-Gargallo B."/>
            <person name="Sandoval-Trujillo A.H."/>
            <person name="Ramirez-Duran N."/>
            <person name="Ventosa A."/>
        </authorList>
    </citation>
    <scope>NUCLEOTIDE SEQUENCE [LARGE SCALE GENOMIC DNA]</scope>
    <source>
        <strain evidence="1 2">LRS4.154</strain>
    </source>
</reference>
<dbReference type="AlphaFoldDB" id="A0A1V9A0G1"/>
<evidence type="ECO:0000313" key="1">
    <source>
        <dbReference type="EMBL" id="OQO90550.1"/>
    </source>
</evidence>
<dbReference type="SUPFAM" id="SSF56784">
    <property type="entry name" value="HAD-like"/>
    <property type="match status" value="1"/>
</dbReference>
<comment type="caution">
    <text evidence="1">The sequence shown here is derived from an EMBL/GenBank/DDBJ whole genome shotgun (WGS) entry which is preliminary data.</text>
</comment>
<accession>A0A1V9A0G1</accession>
<dbReference type="GO" id="GO:0016787">
    <property type="term" value="F:hydrolase activity"/>
    <property type="evidence" value="ECO:0007669"/>
    <property type="project" value="UniProtKB-KW"/>
</dbReference>
<dbReference type="Proteomes" id="UP000192591">
    <property type="component" value="Unassembled WGS sequence"/>
</dbReference>
<dbReference type="PANTHER" id="PTHR43611:SF3">
    <property type="entry name" value="FLAVIN MONONUCLEOTIDE HYDROLASE 1, CHLOROPLATIC"/>
    <property type="match status" value="1"/>
</dbReference>
<dbReference type="InterPro" id="IPR006439">
    <property type="entry name" value="HAD-SF_hydro_IA"/>
</dbReference>
<protein>
    <submittedName>
        <fullName evidence="1">HAD family hydrolase</fullName>
    </submittedName>
</protein>
<dbReference type="Gene3D" id="3.40.50.1000">
    <property type="entry name" value="HAD superfamily/HAD-like"/>
    <property type="match status" value="1"/>
</dbReference>
<dbReference type="InterPro" id="IPR036412">
    <property type="entry name" value="HAD-like_sf"/>
</dbReference>
<dbReference type="SFLD" id="SFLDG01129">
    <property type="entry name" value="C1.5:_HAD__Beta-PGM__Phosphata"/>
    <property type="match status" value="1"/>
</dbReference>